<dbReference type="Gene3D" id="3.40.50.300">
    <property type="entry name" value="P-loop containing nucleotide triphosphate hydrolases"/>
    <property type="match status" value="1"/>
</dbReference>
<dbReference type="InterPro" id="IPR027417">
    <property type="entry name" value="P-loop_NTPase"/>
</dbReference>
<evidence type="ECO:0000256" key="3">
    <source>
        <dbReference type="SAM" id="Coils"/>
    </source>
</evidence>
<dbReference type="eggNOG" id="COG3206">
    <property type="taxonomic scope" value="Bacteria"/>
</dbReference>
<dbReference type="KEGG" id="ksk:KSE_16430"/>
<dbReference type="eggNOG" id="COG0489">
    <property type="taxonomic scope" value="Bacteria"/>
</dbReference>
<sequence length="628" mass="66634">MAACTAAALVVGFLLTPAGDTVDNGKWQCKVAITPVAGAADTVRADQVLSYAQGSAVTTAAAQKLHLTDVAGLTARRTVVAESPQMLLFTTTGPTQPSCLELAAALSEATIIGYAQESKKSADESIKRLQNQADAQQKQLDDLQKSFSKANASDQAKLQPQLSTATAALTKTLGAIADLQNYSQTDAIQQWGSIDAKELGGSLLSSPSRGVRLTLAVVLGLALGVVAALMLSRMDTRLRTRDGTEEAFNLPVIGEIPSLSRRLRRLREPLVTARPADPATEAYRSLRSTLLLTGPEALSGQLGQGGLDPDDRRVRRAVEPAPVVLVMSGRSGDGRTSTVANLAAALGETGRQVLVLDCDFRQPELNEQFGMDEGPGMAELLSGEQRTDLVELIRPTRVPNVAMISGGHATAYPAALVLRAGEVLALARRHADVVLIDSSPLLNANDAYDLVQHADTVLVTLMAGNVRPEEADRVSELLARTGVPVAGVALLGAEVATGRRHRGLRLPGRLGGGRGEPGAEPGRPALPGGPAAAERVVEQHRPEPHRAEPHRPESARPEQRRPEPRRPEPRRAEHQRAADGRRGEPVYGAAGEGAARRDGTTSWGRRPAELPPEEPVETTLQLRLGEER</sequence>
<dbReference type="InterPro" id="IPR005702">
    <property type="entry name" value="Wzc-like_C"/>
</dbReference>
<name>E4N8D7_KITSK</name>
<feature type="region of interest" description="Disordered" evidence="4">
    <location>
        <begin position="502"/>
        <end position="628"/>
    </location>
</feature>
<dbReference type="GO" id="GO:0005524">
    <property type="term" value="F:ATP binding"/>
    <property type="evidence" value="ECO:0007669"/>
    <property type="project" value="UniProtKB-KW"/>
</dbReference>
<evidence type="ECO:0000256" key="4">
    <source>
        <dbReference type="SAM" id="MobiDB-lite"/>
    </source>
</evidence>
<evidence type="ECO:0000256" key="5">
    <source>
        <dbReference type="SAM" id="Phobius"/>
    </source>
</evidence>
<proteinExistence type="predicted"/>
<dbReference type="PANTHER" id="PTHR32309:SF31">
    <property type="entry name" value="CAPSULAR EXOPOLYSACCHARIDE FAMILY"/>
    <property type="match status" value="1"/>
</dbReference>
<feature type="transmembrane region" description="Helical" evidence="5">
    <location>
        <begin position="213"/>
        <end position="231"/>
    </location>
</feature>
<reference evidence="6 7" key="1">
    <citation type="journal article" date="2010" name="DNA Res.">
        <title>Genome sequence of Kitasatospora setae NBRC 14216T: an evolutionary snapshot of the family Streptomycetaceae.</title>
        <authorList>
            <person name="Ichikawa N."/>
            <person name="Oguchi A."/>
            <person name="Ikeda H."/>
            <person name="Ishikawa J."/>
            <person name="Kitani S."/>
            <person name="Watanabe Y."/>
            <person name="Nakamura S."/>
            <person name="Katano Y."/>
            <person name="Kishi E."/>
            <person name="Sasagawa M."/>
            <person name="Ankai A."/>
            <person name="Fukui S."/>
            <person name="Hashimoto Y."/>
            <person name="Kamata S."/>
            <person name="Otoguro M."/>
            <person name="Tanikawa S."/>
            <person name="Nihira T."/>
            <person name="Horinouchi S."/>
            <person name="Ohnishi Y."/>
            <person name="Hayakawa M."/>
            <person name="Kuzuyama T."/>
            <person name="Arisawa A."/>
            <person name="Nomoto F."/>
            <person name="Miura H."/>
            <person name="Takahashi Y."/>
            <person name="Fujita N."/>
        </authorList>
    </citation>
    <scope>NUCLEOTIDE SEQUENCE [LARGE SCALE GENOMIC DNA]</scope>
    <source>
        <strain evidence="7">ATCC 33774 / DSM 43861 / JCM 3304 / KCC A-0304 / NBRC 14216 / KM-6054</strain>
    </source>
</reference>
<dbReference type="Proteomes" id="UP000007076">
    <property type="component" value="Chromosome"/>
</dbReference>
<dbReference type="EMBL" id="AP010968">
    <property type="protein sequence ID" value="BAJ27468.1"/>
    <property type="molecule type" value="Genomic_DNA"/>
</dbReference>
<dbReference type="InterPro" id="IPR050445">
    <property type="entry name" value="Bact_polysacc_biosynth/exp"/>
</dbReference>
<keyword evidence="5" id="KW-0472">Membrane</keyword>
<evidence type="ECO:0008006" key="8">
    <source>
        <dbReference type="Google" id="ProtNLM"/>
    </source>
</evidence>
<organism evidence="6 7">
    <name type="scientific">Kitasatospora setae (strain ATCC 33774 / DSM 43861 / JCM 3304 / KCC A-0304 / NBRC 14216 / KM-6054)</name>
    <name type="common">Streptomyces setae</name>
    <dbReference type="NCBI Taxonomy" id="452652"/>
    <lineage>
        <taxon>Bacteria</taxon>
        <taxon>Bacillati</taxon>
        <taxon>Actinomycetota</taxon>
        <taxon>Actinomycetes</taxon>
        <taxon>Kitasatosporales</taxon>
        <taxon>Streptomycetaceae</taxon>
        <taxon>Kitasatospora</taxon>
    </lineage>
</organism>
<dbReference type="STRING" id="452652.KSE_16430"/>
<dbReference type="PANTHER" id="PTHR32309">
    <property type="entry name" value="TYROSINE-PROTEIN KINASE"/>
    <property type="match status" value="1"/>
</dbReference>
<evidence type="ECO:0000256" key="2">
    <source>
        <dbReference type="ARBA" id="ARBA00022840"/>
    </source>
</evidence>
<keyword evidence="2" id="KW-0067">ATP-binding</keyword>
<dbReference type="CDD" id="cd05387">
    <property type="entry name" value="BY-kinase"/>
    <property type="match status" value="1"/>
</dbReference>
<dbReference type="AlphaFoldDB" id="E4N8D7"/>
<feature type="coiled-coil region" evidence="3">
    <location>
        <begin position="119"/>
        <end position="153"/>
    </location>
</feature>
<evidence type="ECO:0000313" key="7">
    <source>
        <dbReference type="Proteomes" id="UP000007076"/>
    </source>
</evidence>
<gene>
    <name evidence="6" type="ordered locus">KSE_16430</name>
</gene>
<keyword evidence="1" id="KW-0547">Nucleotide-binding</keyword>
<accession>E4N8D7</accession>
<dbReference type="SUPFAM" id="SSF52540">
    <property type="entry name" value="P-loop containing nucleoside triphosphate hydrolases"/>
    <property type="match status" value="1"/>
</dbReference>
<keyword evidence="5" id="KW-0812">Transmembrane</keyword>
<dbReference type="HOGENOM" id="CLU_421383_0_0_11"/>
<protein>
    <recommendedName>
        <fullName evidence="8">CobQ/CobB/MinD/ParA nucleotide binding domain-containing protein</fullName>
    </recommendedName>
</protein>
<evidence type="ECO:0000256" key="1">
    <source>
        <dbReference type="ARBA" id="ARBA00022741"/>
    </source>
</evidence>
<dbReference type="InterPro" id="IPR033756">
    <property type="entry name" value="YlxH/NBP35"/>
</dbReference>
<keyword evidence="3" id="KW-0175">Coiled coil</keyword>
<feature type="compositionally biased region" description="Basic and acidic residues" evidence="4">
    <location>
        <begin position="535"/>
        <end position="584"/>
    </location>
</feature>
<dbReference type="Pfam" id="PF10609">
    <property type="entry name" value="ParA"/>
    <property type="match status" value="1"/>
</dbReference>
<dbReference type="Gene3D" id="1.20.1170.10">
    <property type="match status" value="1"/>
</dbReference>
<keyword evidence="7" id="KW-1185">Reference proteome</keyword>
<evidence type="ECO:0000313" key="6">
    <source>
        <dbReference type="EMBL" id="BAJ27468.1"/>
    </source>
</evidence>
<feature type="compositionally biased region" description="Low complexity" evidence="4">
    <location>
        <begin position="518"/>
        <end position="534"/>
    </location>
</feature>
<keyword evidence="5" id="KW-1133">Transmembrane helix</keyword>
<dbReference type="PATRIC" id="fig|452652.3.peg.1646"/>